<keyword evidence="2" id="KW-1185">Reference proteome</keyword>
<comment type="caution">
    <text evidence="1">The sequence shown here is derived from an EMBL/GenBank/DDBJ whole genome shotgun (WGS) entry which is preliminary data.</text>
</comment>
<protein>
    <submittedName>
        <fullName evidence="1">Uncharacterized protein</fullName>
    </submittedName>
</protein>
<gene>
    <name evidence="1" type="ORF">D5086_024495</name>
</gene>
<evidence type="ECO:0000313" key="1">
    <source>
        <dbReference type="EMBL" id="KAL3573882.1"/>
    </source>
</evidence>
<organism evidence="1 2">
    <name type="scientific">Populus alba</name>
    <name type="common">White poplar</name>
    <dbReference type="NCBI Taxonomy" id="43335"/>
    <lineage>
        <taxon>Eukaryota</taxon>
        <taxon>Viridiplantae</taxon>
        <taxon>Streptophyta</taxon>
        <taxon>Embryophyta</taxon>
        <taxon>Tracheophyta</taxon>
        <taxon>Spermatophyta</taxon>
        <taxon>Magnoliopsida</taxon>
        <taxon>eudicotyledons</taxon>
        <taxon>Gunneridae</taxon>
        <taxon>Pentapetalae</taxon>
        <taxon>rosids</taxon>
        <taxon>fabids</taxon>
        <taxon>Malpighiales</taxon>
        <taxon>Salicaceae</taxon>
        <taxon>Saliceae</taxon>
        <taxon>Populus</taxon>
    </lineage>
</organism>
<reference evidence="1 2" key="1">
    <citation type="journal article" date="2024" name="Plant Biotechnol. J.">
        <title>Genome and CRISPR/Cas9 system of a widespread forest tree (Populus alba) in the world.</title>
        <authorList>
            <person name="Liu Y.J."/>
            <person name="Jiang P.F."/>
            <person name="Han X.M."/>
            <person name="Li X.Y."/>
            <person name="Wang H.M."/>
            <person name="Wang Y.J."/>
            <person name="Wang X.X."/>
            <person name="Zeng Q.Y."/>
        </authorList>
    </citation>
    <scope>NUCLEOTIDE SEQUENCE [LARGE SCALE GENOMIC DNA]</scope>
    <source>
        <strain evidence="2">cv. PAL-ZL1</strain>
    </source>
</reference>
<proteinExistence type="predicted"/>
<sequence length="86" mass="9729">MTIMIKLRSLLLEMEMKRYHVELRDVSANAVNALAEHCPDLIGIGFLDCLKVDEVALGPVVSVLFLLATGISKMKWRVVSHLWHKN</sequence>
<name>A0ACC4B5M8_POPAL</name>
<dbReference type="EMBL" id="RCHU02000013">
    <property type="protein sequence ID" value="KAL3573882.1"/>
    <property type="molecule type" value="Genomic_DNA"/>
</dbReference>
<dbReference type="Proteomes" id="UP000309997">
    <property type="component" value="Unassembled WGS sequence"/>
</dbReference>
<accession>A0ACC4B5M8</accession>
<evidence type="ECO:0000313" key="2">
    <source>
        <dbReference type="Proteomes" id="UP000309997"/>
    </source>
</evidence>